<dbReference type="PROSITE" id="PS50021">
    <property type="entry name" value="CH"/>
    <property type="match status" value="1"/>
</dbReference>
<dbReference type="PANTHER" id="PTHR47385:SF14">
    <property type="entry name" value="TRANSGELIN"/>
    <property type="match status" value="1"/>
</dbReference>
<dbReference type="SMART" id="SM00033">
    <property type="entry name" value="CH"/>
    <property type="match status" value="1"/>
</dbReference>
<dbReference type="SUPFAM" id="SSF47576">
    <property type="entry name" value="Calponin-homology domain, CH-domain"/>
    <property type="match status" value="1"/>
</dbReference>
<feature type="compositionally biased region" description="Polar residues" evidence="1">
    <location>
        <begin position="140"/>
        <end position="156"/>
    </location>
</feature>
<dbReference type="AlphaFoldDB" id="A0AA40EG00"/>
<sequence length="783" mass="86288">MASVSSLDKDLRQLRLDKYTPAAANEVRAWIESILGERLPGNDLLEGLKDGVALCKLVNLAIGPPGVKFKKSAMPFVQMENISHFLRACQAPPLNLQQHDTFLTVDLYEQKDPTQVLQCLGAFSRAASNAKPSAFPTSIGPRNNRSVLSPQTTGPATPTGLRGRGASSASNASSSLYGRAPTLAPAKTGDSGSGRWSPTKSPPPQNGSTSPVSTSSWSKREHEGATSPAWNIAQYGYMGGASQGNLGIAFGGRRQITSAGPHVPNLAEKERKRKEQEMEAERLRLEVEEETRRRQAEMDAEEERARLEEERRWEQETRRLREEERRKAEEEKRRWEDEERQWKITEEKRRKEEEEAEAQLRDERQRLRAKSDAKLRGQFLSQYQAEQKSTEASGYSNRIKELEKELEQARQREAEYEKERQRSSRTGTVSSRGTASGGEEEVKKTRARSRSRPPAQPVSRQDSWSVRDERAYLRTQWTQQQRDADDAAQAALVSPPPPSRSPRPLPDPTTAAVPPAKMKAQRTGGDGPPAVPVRKHHTGSRPLPDPTAYAPSKSPAPQYQSSPAPQYQPSPQPLPKPPTASPAAVRSPPLQQQPGPSASRTDRYLASHPAPKAPTPTPTYSRELGAGEERDGEDRRRAAAQKQTKAGGWASKSLLEREMEMERQRQREWEESQKETAKAVRSGEGVEGIGGGVGGRWDVSQFAGYTGGIVRIGGSRGSGRGGGRLLGRGRCRARRGEFVGGLYLPRLAGVIGMNTRAGDESKMQDGFLYYSEVASLGICVDAC</sequence>
<dbReference type="CDD" id="cd21210">
    <property type="entry name" value="CH_SCP1-like"/>
    <property type="match status" value="1"/>
</dbReference>
<reference evidence="3" key="1">
    <citation type="submission" date="2023-06" db="EMBL/GenBank/DDBJ databases">
        <title>Genome-scale phylogeny and comparative genomics of the fungal order Sordariales.</title>
        <authorList>
            <consortium name="Lawrence Berkeley National Laboratory"/>
            <person name="Hensen N."/>
            <person name="Bonometti L."/>
            <person name="Westerberg I."/>
            <person name="Brannstrom I.O."/>
            <person name="Guillou S."/>
            <person name="Cros-Aarteil S."/>
            <person name="Calhoun S."/>
            <person name="Haridas S."/>
            <person name="Kuo A."/>
            <person name="Mondo S."/>
            <person name="Pangilinan J."/>
            <person name="Riley R."/>
            <person name="LaButti K."/>
            <person name="Andreopoulos B."/>
            <person name="Lipzen A."/>
            <person name="Chen C."/>
            <person name="Yanf M."/>
            <person name="Daum C."/>
            <person name="Ng V."/>
            <person name="Clum A."/>
            <person name="Steindorff A."/>
            <person name="Ohm R."/>
            <person name="Martin F."/>
            <person name="Silar P."/>
            <person name="Natvig D."/>
            <person name="Lalanne C."/>
            <person name="Gautier V."/>
            <person name="Ament-velasquez S.L."/>
            <person name="Kruys A."/>
            <person name="Hutchinson M.I."/>
            <person name="Powell A.J."/>
            <person name="Barry K."/>
            <person name="Miller A.N."/>
            <person name="Grigoriev I.V."/>
            <person name="Debuchy R."/>
            <person name="Gladieux P."/>
            <person name="Thoren M.H."/>
            <person name="Johannesson H."/>
        </authorList>
    </citation>
    <scope>NUCLEOTIDE SEQUENCE</scope>
    <source>
        <strain evidence="3">SMH3187-1</strain>
    </source>
</reference>
<comment type="caution">
    <text evidence="3">The sequence shown here is derived from an EMBL/GenBank/DDBJ whole genome shotgun (WGS) entry which is preliminary data.</text>
</comment>
<feature type="compositionally biased region" description="Low complexity" evidence="1">
    <location>
        <begin position="550"/>
        <end position="565"/>
    </location>
</feature>
<feature type="compositionally biased region" description="Basic and acidic residues" evidence="1">
    <location>
        <begin position="267"/>
        <end position="375"/>
    </location>
</feature>
<dbReference type="InterPro" id="IPR050606">
    <property type="entry name" value="Calponin-like"/>
</dbReference>
<dbReference type="EMBL" id="JAUKUD010000007">
    <property type="protein sequence ID" value="KAK0738530.1"/>
    <property type="molecule type" value="Genomic_DNA"/>
</dbReference>
<dbReference type="Gene3D" id="1.10.418.10">
    <property type="entry name" value="Calponin-like domain"/>
    <property type="match status" value="1"/>
</dbReference>
<feature type="compositionally biased region" description="Low complexity" evidence="1">
    <location>
        <begin position="208"/>
        <end position="217"/>
    </location>
</feature>
<evidence type="ECO:0000259" key="2">
    <source>
        <dbReference type="PROSITE" id="PS50021"/>
    </source>
</evidence>
<organism evidence="3 4">
    <name type="scientific">Schizothecium vesticola</name>
    <dbReference type="NCBI Taxonomy" id="314040"/>
    <lineage>
        <taxon>Eukaryota</taxon>
        <taxon>Fungi</taxon>
        <taxon>Dikarya</taxon>
        <taxon>Ascomycota</taxon>
        <taxon>Pezizomycotina</taxon>
        <taxon>Sordariomycetes</taxon>
        <taxon>Sordariomycetidae</taxon>
        <taxon>Sordariales</taxon>
        <taxon>Schizotheciaceae</taxon>
        <taxon>Schizothecium</taxon>
    </lineage>
</organism>
<feature type="compositionally biased region" description="Basic and acidic residues" evidence="1">
    <location>
        <begin position="398"/>
        <end position="422"/>
    </location>
</feature>
<feature type="compositionally biased region" description="Low complexity" evidence="1">
    <location>
        <begin position="474"/>
        <end position="491"/>
    </location>
</feature>
<feature type="compositionally biased region" description="Polar residues" evidence="1">
    <location>
        <begin position="379"/>
        <end position="396"/>
    </location>
</feature>
<dbReference type="GO" id="GO:0051015">
    <property type="term" value="F:actin filament binding"/>
    <property type="evidence" value="ECO:0007669"/>
    <property type="project" value="TreeGrafter"/>
</dbReference>
<feature type="compositionally biased region" description="Low complexity" evidence="1">
    <location>
        <begin position="166"/>
        <end position="175"/>
    </location>
</feature>
<feature type="compositionally biased region" description="Pro residues" evidence="1">
    <location>
        <begin position="494"/>
        <end position="507"/>
    </location>
</feature>
<dbReference type="InterPro" id="IPR003096">
    <property type="entry name" value="SM22_calponin"/>
</dbReference>
<feature type="region of interest" description="Disordered" evidence="1">
    <location>
        <begin position="132"/>
        <end position="225"/>
    </location>
</feature>
<dbReference type="PRINTS" id="PR00888">
    <property type="entry name" value="SM22CALPONIN"/>
</dbReference>
<dbReference type="GO" id="GO:0007015">
    <property type="term" value="P:actin filament organization"/>
    <property type="evidence" value="ECO:0007669"/>
    <property type="project" value="TreeGrafter"/>
</dbReference>
<name>A0AA40EG00_9PEZI</name>
<dbReference type="PANTHER" id="PTHR47385">
    <property type="entry name" value="CALPONIN"/>
    <property type="match status" value="1"/>
</dbReference>
<feature type="region of interest" description="Disordered" evidence="1">
    <location>
        <begin position="258"/>
        <end position="686"/>
    </location>
</feature>
<feature type="domain" description="Calponin-homology (CH)" evidence="2">
    <location>
        <begin position="21"/>
        <end position="128"/>
    </location>
</feature>
<evidence type="ECO:0000313" key="3">
    <source>
        <dbReference type="EMBL" id="KAK0738530.1"/>
    </source>
</evidence>
<accession>A0AA40EG00</accession>
<dbReference type="Proteomes" id="UP001172155">
    <property type="component" value="Unassembled WGS sequence"/>
</dbReference>
<evidence type="ECO:0000313" key="4">
    <source>
        <dbReference type="Proteomes" id="UP001172155"/>
    </source>
</evidence>
<feature type="compositionally biased region" description="Basic and acidic residues" evidence="1">
    <location>
        <begin position="654"/>
        <end position="678"/>
    </location>
</feature>
<gene>
    <name evidence="3" type="ORF">B0T18DRAFT_248759</name>
</gene>
<protein>
    <recommendedName>
        <fullName evidence="2">Calponin-homology (CH) domain-containing protein</fullName>
    </recommendedName>
</protein>
<proteinExistence type="predicted"/>
<evidence type="ECO:0000256" key="1">
    <source>
        <dbReference type="SAM" id="MobiDB-lite"/>
    </source>
</evidence>
<feature type="compositionally biased region" description="Polar residues" evidence="1">
    <location>
        <begin position="589"/>
        <end position="599"/>
    </location>
</feature>
<feature type="compositionally biased region" description="Pro residues" evidence="1">
    <location>
        <begin position="566"/>
        <end position="580"/>
    </location>
</feature>
<dbReference type="GO" id="GO:0015629">
    <property type="term" value="C:actin cytoskeleton"/>
    <property type="evidence" value="ECO:0007669"/>
    <property type="project" value="TreeGrafter"/>
</dbReference>
<feature type="compositionally biased region" description="Basic and acidic residues" evidence="1">
    <location>
        <begin position="625"/>
        <end position="637"/>
    </location>
</feature>
<dbReference type="InterPro" id="IPR001715">
    <property type="entry name" value="CH_dom"/>
</dbReference>
<dbReference type="Pfam" id="PF00307">
    <property type="entry name" value="CH"/>
    <property type="match status" value="1"/>
</dbReference>
<feature type="compositionally biased region" description="Low complexity" evidence="1">
    <location>
        <begin position="424"/>
        <end position="434"/>
    </location>
</feature>
<keyword evidence="4" id="KW-1185">Reference proteome</keyword>
<dbReference type="InterPro" id="IPR036872">
    <property type="entry name" value="CH_dom_sf"/>
</dbReference>